<comment type="similarity">
    <text evidence="2">Belongs to the bacterial solute-binding protein SsuA/TauA family.</text>
</comment>
<dbReference type="InterPro" id="IPR006311">
    <property type="entry name" value="TAT_signal"/>
</dbReference>
<dbReference type="PROSITE" id="PS51257">
    <property type="entry name" value="PROKAR_LIPOPROTEIN"/>
    <property type="match status" value="1"/>
</dbReference>
<comment type="caution">
    <text evidence="5">The sequence shown here is derived from an EMBL/GenBank/DDBJ whole genome shotgun (WGS) entry which is preliminary data.</text>
</comment>
<dbReference type="EMBL" id="JALDAY010000009">
    <property type="protein sequence ID" value="MCI3275305.1"/>
    <property type="molecule type" value="Genomic_DNA"/>
</dbReference>
<dbReference type="InterPro" id="IPR015168">
    <property type="entry name" value="SsuA/THI5"/>
</dbReference>
<dbReference type="PANTHER" id="PTHR30024">
    <property type="entry name" value="ALIPHATIC SULFONATES-BINDING PROTEIN-RELATED"/>
    <property type="match status" value="1"/>
</dbReference>
<gene>
    <name evidence="5" type="ORF">MQP27_29905</name>
</gene>
<organism evidence="5 6">
    <name type="scientific">Streptomyces cylindrosporus</name>
    <dbReference type="NCBI Taxonomy" id="2927583"/>
    <lineage>
        <taxon>Bacteria</taxon>
        <taxon>Bacillati</taxon>
        <taxon>Actinomycetota</taxon>
        <taxon>Actinomycetes</taxon>
        <taxon>Kitasatosporales</taxon>
        <taxon>Streptomycetaceae</taxon>
        <taxon>Streptomyces</taxon>
    </lineage>
</organism>
<dbReference type="Gene3D" id="3.40.190.10">
    <property type="entry name" value="Periplasmic binding protein-like II"/>
    <property type="match status" value="2"/>
</dbReference>
<evidence type="ECO:0000256" key="3">
    <source>
        <dbReference type="ARBA" id="ARBA00022729"/>
    </source>
</evidence>
<accession>A0ABS9YFH6</accession>
<dbReference type="RefSeq" id="WP_242769068.1">
    <property type="nucleotide sequence ID" value="NZ_JALDAY010000009.1"/>
</dbReference>
<keyword evidence="3" id="KW-0732">Signal</keyword>
<evidence type="ECO:0000313" key="6">
    <source>
        <dbReference type="Proteomes" id="UP001165269"/>
    </source>
</evidence>
<dbReference type="Proteomes" id="UP001165269">
    <property type="component" value="Unassembled WGS sequence"/>
</dbReference>
<keyword evidence="6" id="KW-1185">Reference proteome</keyword>
<evidence type="ECO:0000313" key="5">
    <source>
        <dbReference type="EMBL" id="MCI3275305.1"/>
    </source>
</evidence>
<dbReference type="PROSITE" id="PS51318">
    <property type="entry name" value="TAT"/>
    <property type="match status" value="1"/>
</dbReference>
<evidence type="ECO:0000259" key="4">
    <source>
        <dbReference type="Pfam" id="PF09084"/>
    </source>
</evidence>
<evidence type="ECO:0000256" key="1">
    <source>
        <dbReference type="ARBA" id="ARBA00004418"/>
    </source>
</evidence>
<feature type="domain" description="SsuA/THI5-like" evidence="4">
    <location>
        <begin position="52"/>
        <end position="271"/>
    </location>
</feature>
<reference evidence="5" key="1">
    <citation type="submission" date="2022-03" db="EMBL/GenBank/DDBJ databases">
        <title>Streptomyces 7R015 and 7R016 isolated from Barleria lupulina in Thailand.</title>
        <authorList>
            <person name="Kanchanasin P."/>
            <person name="Phongsopitanun W."/>
            <person name="Tanasupawat S."/>
        </authorList>
    </citation>
    <scope>NUCLEOTIDE SEQUENCE</scope>
    <source>
        <strain evidence="5">7R015</strain>
    </source>
</reference>
<evidence type="ECO:0000256" key="2">
    <source>
        <dbReference type="ARBA" id="ARBA00010742"/>
    </source>
</evidence>
<name>A0ABS9YFH6_9ACTN</name>
<sequence length="347" mass="36414">MTRVEMNRRQLVKGLLATGAVALAGTGCGGESAGATAVGKLSVGQVSQSIAFFPLFVATKKGYFKDEGVAFDDPPVLGNGSKVAAALKSGSIQVGGGVMTDVFKLSEIEDDIRLVADLVDKYYIDIITGKKFKGAAVSASLDERTKSLKGRKIGITGPGSGTEALVIYLFAKAGLDAKKDAELVNLGSEPTAALGALKNGQVDALSFAQPLAQQAEAAGTGTLYISPCRGDIPGLVDVSHGVFFTTQSVQKKKAKEIAAFQRALVRAKKDIRGNDTAEVKKLLAEYRSGMPDATLEALLPLLKSEIPATNAFKRSSFDAAVTFHKSAGLITKTPDYDRLVPSNLRET</sequence>
<proteinExistence type="inferred from homology"/>
<comment type="subcellular location">
    <subcellularLocation>
        <location evidence="1">Periplasm</location>
    </subcellularLocation>
</comment>
<dbReference type="Pfam" id="PF09084">
    <property type="entry name" value="NMT1"/>
    <property type="match status" value="1"/>
</dbReference>
<protein>
    <submittedName>
        <fullName evidence="5">ABC transporter substrate-binding protein</fullName>
    </submittedName>
</protein>
<dbReference type="SUPFAM" id="SSF53850">
    <property type="entry name" value="Periplasmic binding protein-like II"/>
    <property type="match status" value="1"/>
</dbReference>
<dbReference type="PANTHER" id="PTHR30024:SF47">
    <property type="entry name" value="TAURINE-BINDING PERIPLASMIC PROTEIN"/>
    <property type="match status" value="1"/>
</dbReference>